<gene>
    <name evidence="1" type="ORF">CEXT_511371</name>
</gene>
<sequence length="79" mass="8994">MGVGDFKQLQFFTASENLELKDVSYWVLDKVIASLFPDASFVIESRKIPYVLMTQKMTLSHMLSKSSLQEKPLDPITPL</sequence>
<organism evidence="1 2">
    <name type="scientific">Caerostris extrusa</name>
    <name type="common">Bark spider</name>
    <name type="synonym">Caerostris bankana</name>
    <dbReference type="NCBI Taxonomy" id="172846"/>
    <lineage>
        <taxon>Eukaryota</taxon>
        <taxon>Metazoa</taxon>
        <taxon>Ecdysozoa</taxon>
        <taxon>Arthropoda</taxon>
        <taxon>Chelicerata</taxon>
        <taxon>Arachnida</taxon>
        <taxon>Araneae</taxon>
        <taxon>Araneomorphae</taxon>
        <taxon>Entelegynae</taxon>
        <taxon>Araneoidea</taxon>
        <taxon>Araneidae</taxon>
        <taxon>Caerostris</taxon>
    </lineage>
</organism>
<proteinExistence type="predicted"/>
<name>A0AAV4Y791_CAEEX</name>
<keyword evidence="2" id="KW-1185">Reference proteome</keyword>
<dbReference type="EMBL" id="BPLR01001533">
    <property type="protein sequence ID" value="GIZ02973.1"/>
    <property type="molecule type" value="Genomic_DNA"/>
</dbReference>
<reference evidence="1 2" key="1">
    <citation type="submission" date="2021-06" db="EMBL/GenBank/DDBJ databases">
        <title>Caerostris extrusa draft genome.</title>
        <authorList>
            <person name="Kono N."/>
            <person name="Arakawa K."/>
        </authorList>
    </citation>
    <scope>NUCLEOTIDE SEQUENCE [LARGE SCALE GENOMIC DNA]</scope>
</reference>
<evidence type="ECO:0000313" key="1">
    <source>
        <dbReference type="EMBL" id="GIZ02973.1"/>
    </source>
</evidence>
<dbReference type="Proteomes" id="UP001054945">
    <property type="component" value="Unassembled WGS sequence"/>
</dbReference>
<accession>A0AAV4Y791</accession>
<protein>
    <submittedName>
        <fullName evidence="1">Uncharacterized protein</fullName>
    </submittedName>
</protein>
<dbReference type="AlphaFoldDB" id="A0AAV4Y791"/>
<evidence type="ECO:0000313" key="2">
    <source>
        <dbReference type="Proteomes" id="UP001054945"/>
    </source>
</evidence>
<comment type="caution">
    <text evidence="1">The sequence shown here is derived from an EMBL/GenBank/DDBJ whole genome shotgun (WGS) entry which is preliminary data.</text>
</comment>